<dbReference type="AlphaFoldDB" id="A0A0E9UIN2"/>
<name>A0A0E9UIN2_ANGAN</name>
<protein>
    <submittedName>
        <fullName evidence="1">Uncharacterized protein</fullName>
    </submittedName>
</protein>
<evidence type="ECO:0000313" key="1">
    <source>
        <dbReference type="EMBL" id="JAH65621.1"/>
    </source>
</evidence>
<reference evidence="1" key="2">
    <citation type="journal article" date="2015" name="Fish Shellfish Immunol.">
        <title>Early steps in the European eel (Anguilla anguilla)-Vibrio vulnificus interaction in the gills: Role of the RtxA13 toxin.</title>
        <authorList>
            <person name="Callol A."/>
            <person name="Pajuelo D."/>
            <person name="Ebbesson L."/>
            <person name="Teles M."/>
            <person name="MacKenzie S."/>
            <person name="Amaro C."/>
        </authorList>
    </citation>
    <scope>NUCLEOTIDE SEQUENCE</scope>
</reference>
<sequence length="36" mass="4069">MGRRPTPKRTVLLHTVNSQPAKTVPPILATQRVQEF</sequence>
<accession>A0A0E9UIN2</accession>
<organism evidence="1">
    <name type="scientific">Anguilla anguilla</name>
    <name type="common">European freshwater eel</name>
    <name type="synonym">Muraena anguilla</name>
    <dbReference type="NCBI Taxonomy" id="7936"/>
    <lineage>
        <taxon>Eukaryota</taxon>
        <taxon>Metazoa</taxon>
        <taxon>Chordata</taxon>
        <taxon>Craniata</taxon>
        <taxon>Vertebrata</taxon>
        <taxon>Euteleostomi</taxon>
        <taxon>Actinopterygii</taxon>
        <taxon>Neopterygii</taxon>
        <taxon>Teleostei</taxon>
        <taxon>Anguilliformes</taxon>
        <taxon>Anguillidae</taxon>
        <taxon>Anguilla</taxon>
    </lineage>
</organism>
<reference evidence="1" key="1">
    <citation type="submission" date="2014-11" db="EMBL/GenBank/DDBJ databases">
        <authorList>
            <person name="Amaro Gonzalez C."/>
        </authorList>
    </citation>
    <scope>NUCLEOTIDE SEQUENCE</scope>
</reference>
<proteinExistence type="predicted"/>
<dbReference type="EMBL" id="GBXM01042956">
    <property type="protein sequence ID" value="JAH65621.1"/>
    <property type="molecule type" value="Transcribed_RNA"/>
</dbReference>